<dbReference type="InterPro" id="IPR017451">
    <property type="entry name" value="F-box-assoc_interact_dom"/>
</dbReference>
<dbReference type="Proteomes" id="UP000653305">
    <property type="component" value="Unassembled WGS sequence"/>
</dbReference>
<evidence type="ECO:0000259" key="1">
    <source>
        <dbReference type="Pfam" id="PF07734"/>
    </source>
</evidence>
<dbReference type="SUPFAM" id="SSF81383">
    <property type="entry name" value="F-box domain"/>
    <property type="match status" value="1"/>
</dbReference>
<feature type="domain" description="F-box associated beta-propeller type 1" evidence="1">
    <location>
        <begin position="30"/>
        <end position="245"/>
    </location>
</feature>
<comment type="caution">
    <text evidence="2">The sequence shown here is derived from an EMBL/GenBank/DDBJ whole genome shotgun (WGS) entry which is preliminary data.</text>
</comment>
<name>A0A830BJY9_9LAMI</name>
<evidence type="ECO:0000313" key="3">
    <source>
        <dbReference type="Proteomes" id="UP000653305"/>
    </source>
</evidence>
<dbReference type="InterPro" id="IPR006527">
    <property type="entry name" value="F-box-assoc_dom_typ1"/>
</dbReference>
<reference evidence="2" key="1">
    <citation type="submission" date="2020-07" db="EMBL/GenBank/DDBJ databases">
        <title>Ethylene signaling mediates host invasion by parasitic plants.</title>
        <authorList>
            <person name="Yoshida S."/>
        </authorList>
    </citation>
    <scope>NUCLEOTIDE SEQUENCE</scope>
    <source>
        <strain evidence="2">Okayama</strain>
    </source>
</reference>
<accession>A0A830BJY9</accession>
<dbReference type="EMBL" id="BMAC01000158">
    <property type="protein sequence ID" value="GFP87930.1"/>
    <property type="molecule type" value="Genomic_DNA"/>
</dbReference>
<dbReference type="Pfam" id="PF07734">
    <property type="entry name" value="FBA_1"/>
    <property type="match status" value="1"/>
</dbReference>
<dbReference type="AlphaFoldDB" id="A0A830BJY9"/>
<proteinExistence type="predicted"/>
<dbReference type="PANTHER" id="PTHR31672">
    <property type="entry name" value="BNACNNG10540D PROTEIN"/>
    <property type="match status" value="1"/>
</dbReference>
<keyword evidence="3" id="KW-1185">Reference proteome</keyword>
<dbReference type="InterPro" id="IPR036047">
    <property type="entry name" value="F-box-like_dom_sf"/>
</dbReference>
<dbReference type="InterPro" id="IPR050796">
    <property type="entry name" value="SCF_F-box_component"/>
</dbReference>
<sequence length="254" mass="29434">MLPTKSLVKFQCVCRAWLDYIRDPMFIRKHIQDRASKGFGFCDGTNDYNIVRIVSPSNYRNNKTHTKIEVYSLMMSSWNIIEVDYFPWEVIDARSEVLLNESIHWKAIYGDGVNDGEDIMVLLAFHLGNQSFRQLSLPHYDGDGEDLMEHLGVIKGNISLFLFHMTDWNEPCFLWVMKEYGVEDSWTKTHSIVIDPGVVIPLVFTKNDEILFEDAEHGFIVYHFDSKTSNVLGLEDDGYLNVVKYVESLVMLED</sequence>
<dbReference type="PANTHER" id="PTHR31672:SF13">
    <property type="entry name" value="F-BOX PROTEIN CPR30-LIKE"/>
    <property type="match status" value="1"/>
</dbReference>
<organism evidence="2 3">
    <name type="scientific">Phtheirospermum japonicum</name>
    <dbReference type="NCBI Taxonomy" id="374723"/>
    <lineage>
        <taxon>Eukaryota</taxon>
        <taxon>Viridiplantae</taxon>
        <taxon>Streptophyta</taxon>
        <taxon>Embryophyta</taxon>
        <taxon>Tracheophyta</taxon>
        <taxon>Spermatophyta</taxon>
        <taxon>Magnoliopsida</taxon>
        <taxon>eudicotyledons</taxon>
        <taxon>Gunneridae</taxon>
        <taxon>Pentapetalae</taxon>
        <taxon>asterids</taxon>
        <taxon>lamiids</taxon>
        <taxon>Lamiales</taxon>
        <taxon>Orobanchaceae</taxon>
        <taxon>Orobanchaceae incertae sedis</taxon>
        <taxon>Phtheirospermum</taxon>
    </lineage>
</organism>
<gene>
    <name evidence="2" type="ORF">PHJA_000936700</name>
</gene>
<evidence type="ECO:0000313" key="2">
    <source>
        <dbReference type="EMBL" id="GFP87930.1"/>
    </source>
</evidence>
<dbReference type="NCBIfam" id="TIGR01640">
    <property type="entry name" value="F_box_assoc_1"/>
    <property type="match status" value="1"/>
</dbReference>
<protein>
    <submittedName>
        <fullName evidence="2">F-box/kelch-repeat protein at3g06240</fullName>
    </submittedName>
</protein>
<dbReference type="OrthoDB" id="5314306at2759"/>